<accession>A0A9N9J980</accession>
<comment type="similarity">
    <text evidence="1">Belongs to the short-chain dehydrogenases/reductases (SDR) family.</text>
</comment>
<evidence type="ECO:0000313" key="4">
    <source>
        <dbReference type="Proteomes" id="UP000789396"/>
    </source>
</evidence>
<dbReference type="Proteomes" id="UP000789396">
    <property type="component" value="Unassembled WGS sequence"/>
</dbReference>
<dbReference type="PANTHER" id="PTHR44196">
    <property type="entry name" value="DEHYDROGENASE/REDUCTASE SDR FAMILY MEMBER 7B"/>
    <property type="match status" value="1"/>
</dbReference>
<comment type="caution">
    <text evidence="3">The sequence shown here is derived from an EMBL/GenBank/DDBJ whole genome shotgun (WGS) entry which is preliminary data.</text>
</comment>
<reference evidence="3" key="1">
    <citation type="submission" date="2021-06" db="EMBL/GenBank/DDBJ databases">
        <authorList>
            <person name="Kallberg Y."/>
            <person name="Tangrot J."/>
            <person name="Rosling A."/>
        </authorList>
    </citation>
    <scope>NUCLEOTIDE SEQUENCE</scope>
    <source>
        <strain evidence="3">IN212</strain>
    </source>
</reference>
<protein>
    <submittedName>
        <fullName evidence="3">939_t:CDS:1</fullName>
    </submittedName>
</protein>
<dbReference type="AlphaFoldDB" id="A0A9N9J980"/>
<dbReference type="Pfam" id="PF00106">
    <property type="entry name" value="adh_short"/>
    <property type="match status" value="1"/>
</dbReference>
<dbReference type="GO" id="GO:0016020">
    <property type="term" value="C:membrane"/>
    <property type="evidence" value="ECO:0007669"/>
    <property type="project" value="TreeGrafter"/>
</dbReference>
<sequence>KMSKVVIVTGASRGIGRAATLQLLQHYNGNVIAVARSNQDLNDLKSHAENELGVKGRLETVTGDITEEHIVEETIKKCLDRWGRIDGIIANAG</sequence>
<evidence type="ECO:0000313" key="3">
    <source>
        <dbReference type="EMBL" id="CAG8768935.1"/>
    </source>
</evidence>
<dbReference type="PANTHER" id="PTHR44196:SF1">
    <property type="entry name" value="DEHYDROGENASE_REDUCTASE SDR FAMILY MEMBER 7B"/>
    <property type="match status" value="1"/>
</dbReference>
<name>A0A9N9J980_9GLOM</name>
<dbReference type="SUPFAM" id="SSF51735">
    <property type="entry name" value="NAD(P)-binding Rossmann-fold domains"/>
    <property type="match status" value="1"/>
</dbReference>
<keyword evidence="4" id="KW-1185">Reference proteome</keyword>
<keyword evidence="2" id="KW-0560">Oxidoreductase</keyword>
<evidence type="ECO:0000256" key="2">
    <source>
        <dbReference type="ARBA" id="ARBA00023002"/>
    </source>
</evidence>
<proteinExistence type="inferred from homology"/>
<dbReference type="InterPro" id="IPR036291">
    <property type="entry name" value="NAD(P)-bd_dom_sf"/>
</dbReference>
<feature type="non-terminal residue" evidence="3">
    <location>
        <position position="1"/>
    </location>
</feature>
<dbReference type="GO" id="GO:0016491">
    <property type="term" value="F:oxidoreductase activity"/>
    <property type="evidence" value="ECO:0007669"/>
    <property type="project" value="UniProtKB-KW"/>
</dbReference>
<dbReference type="PRINTS" id="PR00081">
    <property type="entry name" value="GDHRDH"/>
</dbReference>
<dbReference type="InterPro" id="IPR002347">
    <property type="entry name" value="SDR_fam"/>
</dbReference>
<gene>
    <name evidence="3" type="ORF">RFULGI_LOCUS14907</name>
</gene>
<dbReference type="OrthoDB" id="153074at2759"/>
<evidence type="ECO:0000256" key="1">
    <source>
        <dbReference type="ARBA" id="ARBA00006484"/>
    </source>
</evidence>
<dbReference type="EMBL" id="CAJVPZ010045251">
    <property type="protein sequence ID" value="CAG8768935.1"/>
    <property type="molecule type" value="Genomic_DNA"/>
</dbReference>
<organism evidence="3 4">
    <name type="scientific">Racocetra fulgida</name>
    <dbReference type="NCBI Taxonomy" id="60492"/>
    <lineage>
        <taxon>Eukaryota</taxon>
        <taxon>Fungi</taxon>
        <taxon>Fungi incertae sedis</taxon>
        <taxon>Mucoromycota</taxon>
        <taxon>Glomeromycotina</taxon>
        <taxon>Glomeromycetes</taxon>
        <taxon>Diversisporales</taxon>
        <taxon>Gigasporaceae</taxon>
        <taxon>Racocetra</taxon>
    </lineage>
</organism>
<dbReference type="Gene3D" id="3.40.50.720">
    <property type="entry name" value="NAD(P)-binding Rossmann-like Domain"/>
    <property type="match status" value="1"/>
</dbReference>